<dbReference type="FunCoup" id="A0A1W4WV07">
    <property type="interactions" value="41"/>
</dbReference>
<evidence type="ECO:0000256" key="10">
    <source>
        <dbReference type="RuleBase" id="RU361115"/>
    </source>
</evidence>
<feature type="transmembrane region" description="Helical" evidence="10">
    <location>
        <begin position="170"/>
        <end position="187"/>
    </location>
</feature>
<dbReference type="RefSeq" id="XP_018327721.1">
    <property type="nucleotide sequence ID" value="XM_018472219.2"/>
</dbReference>
<reference evidence="12" key="1">
    <citation type="submission" date="2025-08" db="UniProtKB">
        <authorList>
            <consortium name="RefSeq"/>
        </authorList>
    </citation>
    <scope>IDENTIFICATION</scope>
    <source>
        <tissue evidence="12">Entire body</tissue>
    </source>
</reference>
<keyword evidence="9 10" id="KW-0275">Fatty acid biosynthesis</keyword>
<dbReference type="GO" id="GO:0034625">
    <property type="term" value="P:fatty acid elongation, monounsaturated fatty acid"/>
    <property type="evidence" value="ECO:0007669"/>
    <property type="project" value="TreeGrafter"/>
</dbReference>
<proteinExistence type="inferred from homology"/>
<evidence type="ECO:0000256" key="8">
    <source>
        <dbReference type="ARBA" id="ARBA00023136"/>
    </source>
</evidence>
<dbReference type="GO" id="GO:0005789">
    <property type="term" value="C:endoplasmic reticulum membrane"/>
    <property type="evidence" value="ECO:0007669"/>
    <property type="project" value="TreeGrafter"/>
</dbReference>
<keyword evidence="5 10" id="KW-0276">Fatty acid metabolism</keyword>
<dbReference type="PANTHER" id="PTHR11157">
    <property type="entry name" value="FATTY ACID ACYL TRANSFERASE-RELATED"/>
    <property type="match status" value="1"/>
</dbReference>
<keyword evidence="8 10" id="KW-0472">Membrane</keyword>
<dbReference type="AlphaFoldDB" id="A0A1W4WV07"/>
<dbReference type="InterPro" id="IPR002076">
    <property type="entry name" value="ELO_fam"/>
</dbReference>
<dbReference type="EC" id="2.3.1.199" evidence="10"/>
<feature type="transmembrane region" description="Helical" evidence="10">
    <location>
        <begin position="228"/>
        <end position="248"/>
    </location>
</feature>
<dbReference type="InParanoid" id="A0A1W4WV07"/>
<dbReference type="Pfam" id="PF01151">
    <property type="entry name" value="ELO"/>
    <property type="match status" value="1"/>
</dbReference>
<evidence type="ECO:0000256" key="3">
    <source>
        <dbReference type="ARBA" id="ARBA00022679"/>
    </source>
</evidence>
<dbReference type="GO" id="GO:0042761">
    <property type="term" value="P:very long-chain fatty acid biosynthetic process"/>
    <property type="evidence" value="ECO:0007669"/>
    <property type="project" value="TreeGrafter"/>
</dbReference>
<comment type="similarity">
    <text evidence="10">Belongs to the ELO family.</text>
</comment>
<dbReference type="InterPro" id="IPR030457">
    <property type="entry name" value="ELO_CS"/>
</dbReference>
<feature type="transmembrane region" description="Helical" evidence="10">
    <location>
        <begin position="193"/>
        <end position="216"/>
    </location>
</feature>
<feature type="transmembrane region" description="Helical" evidence="10">
    <location>
        <begin position="139"/>
        <end position="158"/>
    </location>
</feature>
<organism evidence="11 12">
    <name type="scientific">Agrilus planipennis</name>
    <name type="common">Emerald ash borer</name>
    <name type="synonym">Agrilus marcopoli</name>
    <dbReference type="NCBI Taxonomy" id="224129"/>
    <lineage>
        <taxon>Eukaryota</taxon>
        <taxon>Metazoa</taxon>
        <taxon>Ecdysozoa</taxon>
        <taxon>Arthropoda</taxon>
        <taxon>Hexapoda</taxon>
        <taxon>Insecta</taxon>
        <taxon>Pterygota</taxon>
        <taxon>Neoptera</taxon>
        <taxon>Endopterygota</taxon>
        <taxon>Coleoptera</taxon>
        <taxon>Polyphaga</taxon>
        <taxon>Elateriformia</taxon>
        <taxon>Buprestoidea</taxon>
        <taxon>Buprestidae</taxon>
        <taxon>Agrilinae</taxon>
        <taxon>Agrilus</taxon>
    </lineage>
</organism>
<dbReference type="STRING" id="224129.A0A1W4WV07"/>
<evidence type="ECO:0000313" key="11">
    <source>
        <dbReference type="Proteomes" id="UP000192223"/>
    </source>
</evidence>
<comment type="catalytic activity">
    <reaction evidence="10">
        <text>a very-long-chain acyl-CoA + malonyl-CoA + H(+) = a very-long-chain 3-oxoacyl-CoA + CO2 + CoA</text>
        <dbReference type="Rhea" id="RHEA:32727"/>
        <dbReference type="ChEBI" id="CHEBI:15378"/>
        <dbReference type="ChEBI" id="CHEBI:16526"/>
        <dbReference type="ChEBI" id="CHEBI:57287"/>
        <dbReference type="ChEBI" id="CHEBI:57384"/>
        <dbReference type="ChEBI" id="CHEBI:90725"/>
        <dbReference type="ChEBI" id="CHEBI:90736"/>
        <dbReference type="EC" id="2.3.1.199"/>
    </reaction>
</comment>
<accession>A0A1W4WV07</accession>
<evidence type="ECO:0000313" key="12">
    <source>
        <dbReference type="RefSeq" id="XP_018327721.1"/>
    </source>
</evidence>
<evidence type="ECO:0000256" key="9">
    <source>
        <dbReference type="ARBA" id="ARBA00023160"/>
    </source>
</evidence>
<protein>
    <recommendedName>
        <fullName evidence="10">Elongation of very long chain fatty acids protein</fullName>
        <ecNumber evidence="10">2.3.1.199</ecNumber>
    </recommendedName>
    <alternativeName>
        <fullName evidence="10">Very-long-chain 3-oxoacyl-CoA synthase</fullName>
    </alternativeName>
</protein>
<comment type="subcellular location">
    <subcellularLocation>
        <location evidence="1">Membrane</location>
        <topology evidence="1">Multi-pass membrane protein</topology>
    </subcellularLocation>
</comment>
<gene>
    <name evidence="12" type="primary">LOC108738689</name>
</gene>
<dbReference type="PROSITE" id="PS01188">
    <property type="entry name" value="ELO"/>
    <property type="match status" value="1"/>
</dbReference>
<feature type="transmembrane region" description="Helical" evidence="10">
    <location>
        <begin position="88"/>
        <end position="109"/>
    </location>
</feature>
<dbReference type="Proteomes" id="UP000192223">
    <property type="component" value="Unplaced"/>
</dbReference>
<keyword evidence="11" id="KW-1185">Reference proteome</keyword>
<keyword evidence="4 10" id="KW-0812">Transmembrane</keyword>
<dbReference type="KEGG" id="apln:108738689"/>
<dbReference type="OrthoDB" id="434092at2759"/>
<dbReference type="GO" id="GO:0034626">
    <property type="term" value="P:fatty acid elongation, polyunsaturated fatty acid"/>
    <property type="evidence" value="ECO:0007669"/>
    <property type="project" value="TreeGrafter"/>
</dbReference>
<keyword evidence="3 10" id="KW-0808">Transferase</keyword>
<dbReference type="GO" id="GO:0019367">
    <property type="term" value="P:fatty acid elongation, saturated fatty acid"/>
    <property type="evidence" value="ECO:0007669"/>
    <property type="project" value="TreeGrafter"/>
</dbReference>
<evidence type="ECO:0000256" key="4">
    <source>
        <dbReference type="ARBA" id="ARBA00022692"/>
    </source>
</evidence>
<keyword evidence="6 10" id="KW-1133">Transmembrane helix</keyword>
<feature type="transmembrane region" description="Helical" evidence="10">
    <location>
        <begin position="48"/>
        <end position="67"/>
    </location>
</feature>
<evidence type="ECO:0000256" key="7">
    <source>
        <dbReference type="ARBA" id="ARBA00023098"/>
    </source>
</evidence>
<dbReference type="PANTHER" id="PTHR11157:SF103">
    <property type="entry name" value="ELONGATION OF VERY LONG CHAIN FATTY ACIDS PROTEIN"/>
    <property type="match status" value="1"/>
</dbReference>
<evidence type="ECO:0000256" key="2">
    <source>
        <dbReference type="ARBA" id="ARBA00022516"/>
    </source>
</evidence>
<evidence type="ECO:0000256" key="6">
    <source>
        <dbReference type="ARBA" id="ARBA00022989"/>
    </source>
</evidence>
<dbReference type="GO" id="GO:0030148">
    <property type="term" value="P:sphingolipid biosynthetic process"/>
    <property type="evidence" value="ECO:0007669"/>
    <property type="project" value="TreeGrafter"/>
</dbReference>
<name>A0A1W4WV07_AGRPL</name>
<sequence>MSNINKHLHVSVKDYLSTYPKMANLMHMVVENYNEVLESKKDPLVDSWWTMQSPFPVMGILALYLFFVLKLGPQIMSKRKPYELKTVLIAYNAYQVIFSIWLCCQAFKIDNVFRFLFSSSFCKNPSENMEYKQALSTGAWWYFFSKVVELLDTVFFVLRKKQNQVTFLHVYHHSCTMFFSWCYLKFLPGEQGIVIGFLNSFVHVIMYAYYLIAALGPKYQKYLWWKKYMTWIQLTQFCIMLVYLIYLIAMDCKLPKALTFFFVANVTIFLFLFSDFYRKAYKKPTKVAANTTQSYYLKTE</sequence>
<keyword evidence="2 10" id="KW-0444">Lipid biosynthesis</keyword>
<evidence type="ECO:0000256" key="1">
    <source>
        <dbReference type="ARBA" id="ARBA00004141"/>
    </source>
</evidence>
<dbReference type="GO" id="GO:0009922">
    <property type="term" value="F:fatty acid elongase activity"/>
    <property type="evidence" value="ECO:0007669"/>
    <property type="project" value="UniProtKB-EC"/>
</dbReference>
<dbReference type="GeneID" id="108738689"/>
<evidence type="ECO:0000256" key="5">
    <source>
        <dbReference type="ARBA" id="ARBA00022832"/>
    </source>
</evidence>
<feature type="transmembrane region" description="Helical" evidence="10">
    <location>
        <begin position="254"/>
        <end position="273"/>
    </location>
</feature>
<keyword evidence="7 10" id="KW-0443">Lipid metabolism</keyword>